<protein>
    <recommendedName>
        <fullName evidence="4">L-ornithine N(5)-monooxygenase [NAD(P)H]</fullName>
        <ecNumber evidence="4">1.14.13.196</ecNumber>
    </recommendedName>
</protein>
<proteinExistence type="inferred from homology"/>
<evidence type="ECO:0000256" key="7">
    <source>
        <dbReference type="ARBA" id="ARBA00022857"/>
    </source>
</evidence>
<evidence type="ECO:0000256" key="5">
    <source>
        <dbReference type="ARBA" id="ARBA00022630"/>
    </source>
</evidence>
<evidence type="ECO:0000256" key="10">
    <source>
        <dbReference type="ARBA" id="ARBA00049248"/>
    </source>
</evidence>
<keyword evidence="6" id="KW-0274">FAD</keyword>
<keyword evidence="7" id="KW-0521">NADP</keyword>
<dbReference type="Proteomes" id="UP001212152">
    <property type="component" value="Unassembled WGS sequence"/>
</dbReference>
<organism evidence="11 12">
    <name type="scientific">Geranomyces variabilis</name>
    <dbReference type="NCBI Taxonomy" id="109894"/>
    <lineage>
        <taxon>Eukaryota</taxon>
        <taxon>Fungi</taxon>
        <taxon>Fungi incertae sedis</taxon>
        <taxon>Chytridiomycota</taxon>
        <taxon>Chytridiomycota incertae sedis</taxon>
        <taxon>Chytridiomycetes</taxon>
        <taxon>Spizellomycetales</taxon>
        <taxon>Powellomycetaceae</taxon>
        <taxon>Geranomyces</taxon>
    </lineage>
</organism>
<dbReference type="Gene3D" id="3.50.50.60">
    <property type="entry name" value="FAD/NAD(P)-binding domain"/>
    <property type="match status" value="1"/>
</dbReference>
<comment type="pathway">
    <text evidence="2">Siderophore biosynthesis.</text>
</comment>
<keyword evidence="12" id="KW-1185">Reference proteome</keyword>
<keyword evidence="8" id="KW-0560">Oxidoreductase</keyword>
<gene>
    <name evidence="11" type="ORF">HDU87_005463</name>
</gene>
<keyword evidence="5" id="KW-0285">Flavoprotein</keyword>
<reference evidence="11" key="1">
    <citation type="submission" date="2020-05" db="EMBL/GenBank/DDBJ databases">
        <title>Phylogenomic resolution of chytrid fungi.</title>
        <authorList>
            <person name="Stajich J.E."/>
            <person name="Amses K."/>
            <person name="Simmons R."/>
            <person name="Seto K."/>
            <person name="Myers J."/>
            <person name="Bonds A."/>
            <person name="Quandt C.A."/>
            <person name="Barry K."/>
            <person name="Liu P."/>
            <person name="Grigoriev I."/>
            <person name="Longcore J.E."/>
            <person name="James T.Y."/>
        </authorList>
    </citation>
    <scope>NUCLEOTIDE SEQUENCE</scope>
    <source>
        <strain evidence="11">JEL0379</strain>
    </source>
</reference>
<evidence type="ECO:0000256" key="3">
    <source>
        <dbReference type="ARBA" id="ARBA00007588"/>
    </source>
</evidence>
<comment type="catalytic activity">
    <reaction evidence="10">
        <text>L-ornithine + NADH + O2 = N(5)-hydroxy-L-ornithine + NAD(+) + H2O</text>
        <dbReference type="Rhea" id="RHEA:41512"/>
        <dbReference type="ChEBI" id="CHEBI:15377"/>
        <dbReference type="ChEBI" id="CHEBI:15379"/>
        <dbReference type="ChEBI" id="CHEBI:46911"/>
        <dbReference type="ChEBI" id="CHEBI:57540"/>
        <dbReference type="ChEBI" id="CHEBI:57945"/>
        <dbReference type="ChEBI" id="CHEBI:78275"/>
        <dbReference type="EC" id="1.14.13.196"/>
    </reaction>
</comment>
<comment type="similarity">
    <text evidence="3">Belongs to the lysine N(6)-hydroxylase/L-ornithine N(5)-oxygenase family.</text>
</comment>
<evidence type="ECO:0000256" key="2">
    <source>
        <dbReference type="ARBA" id="ARBA00004924"/>
    </source>
</evidence>
<evidence type="ECO:0000256" key="6">
    <source>
        <dbReference type="ARBA" id="ARBA00022827"/>
    </source>
</evidence>
<accession>A0AAD5TI64</accession>
<dbReference type="GO" id="GO:0016491">
    <property type="term" value="F:oxidoreductase activity"/>
    <property type="evidence" value="ECO:0007669"/>
    <property type="project" value="UniProtKB-KW"/>
</dbReference>
<evidence type="ECO:0000313" key="12">
    <source>
        <dbReference type="Proteomes" id="UP001212152"/>
    </source>
</evidence>
<evidence type="ECO:0000256" key="4">
    <source>
        <dbReference type="ARBA" id="ARBA00012881"/>
    </source>
</evidence>
<evidence type="ECO:0000256" key="1">
    <source>
        <dbReference type="ARBA" id="ARBA00001974"/>
    </source>
</evidence>
<dbReference type="Pfam" id="PF13434">
    <property type="entry name" value="Lys_Orn_oxgnase"/>
    <property type="match status" value="1"/>
</dbReference>
<evidence type="ECO:0000313" key="11">
    <source>
        <dbReference type="EMBL" id="KAJ3176248.1"/>
    </source>
</evidence>
<name>A0AAD5TI64_9FUNG</name>
<dbReference type="SUPFAM" id="SSF51905">
    <property type="entry name" value="FAD/NAD(P)-binding domain"/>
    <property type="match status" value="1"/>
</dbReference>
<dbReference type="InterPro" id="IPR025700">
    <property type="entry name" value="Lys/Orn_oxygenase"/>
</dbReference>
<dbReference type="EMBL" id="JADGJQ010000043">
    <property type="protein sequence ID" value="KAJ3176248.1"/>
    <property type="molecule type" value="Genomic_DNA"/>
</dbReference>
<sequence>MTAQIGTKEDPYDILIIGAGPHALTLVVRLLTPHPASLYTDKEQERFVRSSKLKSAIRKERICVVDEHGAWMTRWRMLFDEYGIDWMRSLVDVHPDASDKGSLRDFAMANNRLDEIKEIDDFVEKNKHRASGFNHAQHTSFQIPSSSLFIDFCAHLVEQLDLKNVVRQARVTRITPVPSGEFELILTNRGGSVIPLYAKRVVCAIGNVGIPNVPRWVQECQACGRRRYPRDALMHSSELATGGYLRQCRPTQKGRRVMIVGGGLTAGHLVKRGACQFDEVIVVTRQHLRVKQFDVSLQWVDRHSASYLCRFWQESDPKGRLKMIQTARQGGSINGWMKEDLSAMQSSGTLRIRERVQILTATWIDNSTELGQHWHVELDDGSMECVNRIWMATGSKMDAEHDKLLSQLHRAIPVGCTEGLPMLTTDLKWHPQHAIYVMGGYAALQVGPNALNLAGAKIAADRIVESIRDEEEESSECQVCVGLEECQNRYDAIALE</sequence>
<comment type="cofactor">
    <cofactor evidence="1">
        <name>FAD</name>
        <dbReference type="ChEBI" id="CHEBI:57692"/>
    </cofactor>
</comment>
<comment type="caution">
    <text evidence="11">The sequence shown here is derived from an EMBL/GenBank/DDBJ whole genome shotgun (WGS) entry which is preliminary data.</text>
</comment>
<dbReference type="InterPro" id="IPR036188">
    <property type="entry name" value="FAD/NAD-bd_sf"/>
</dbReference>
<dbReference type="PANTHER" id="PTHR38663:SF1">
    <property type="entry name" value="L-ORNITHINE N(5)-MONOOXYGENASE"/>
    <property type="match status" value="1"/>
</dbReference>
<dbReference type="PANTHER" id="PTHR38663">
    <property type="match status" value="1"/>
</dbReference>
<evidence type="ECO:0000256" key="9">
    <source>
        <dbReference type="ARBA" id="ARBA00047598"/>
    </source>
</evidence>
<evidence type="ECO:0000256" key="8">
    <source>
        <dbReference type="ARBA" id="ARBA00023002"/>
    </source>
</evidence>
<dbReference type="AlphaFoldDB" id="A0AAD5TI64"/>
<dbReference type="EC" id="1.14.13.196" evidence="4"/>
<comment type="catalytic activity">
    <reaction evidence="9">
        <text>L-ornithine + NADPH + O2 = N(5)-hydroxy-L-ornithine + NADP(+) + H2O</text>
        <dbReference type="Rhea" id="RHEA:41508"/>
        <dbReference type="ChEBI" id="CHEBI:15377"/>
        <dbReference type="ChEBI" id="CHEBI:15379"/>
        <dbReference type="ChEBI" id="CHEBI:46911"/>
        <dbReference type="ChEBI" id="CHEBI:57783"/>
        <dbReference type="ChEBI" id="CHEBI:58349"/>
        <dbReference type="ChEBI" id="CHEBI:78275"/>
        <dbReference type="EC" id="1.14.13.196"/>
    </reaction>
</comment>